<evidence type="ECO:0000313" key="9">
    <source>
        <dbReference type="Proteomes" id="UP001285352"/>
    </source>
</evidence>
<dbReference type="SUPFAM" id="SSF103473">
    <property type="entry name" value="MFS general substrate transporter"/>
    <property type="match status" value="1"/>
</dbReference>
<feature type="transmembrane region" description="Helical" evidence="6">
    <location>
        <begin position="293"/>
        <end position="311"/>
    </location>
</feature>
<feature type="transmembrane region" description="Helical" evidence="6">
    <location>
        <begin position="226"/>
        <end position="252"/>
    </location>
</feature>
<feature type="transmembrane region" description="Helical" evidence="6">
    <location>
        <begin position="382"/>
        <end position="401"/>
    </location>
</feature>
<feature type="transmembrane region" description="Helical" evidence="6">
    <location>
        <begin position="264"/>
        <end position="286"/>
    </location>
</feature>
<dbReference type="PANTHER" id="PTHR23513:SF11">
    <property type="entry name" value="STAPHYLOFERRIN A TRANSPORTER"/>
    <property type="match status" value="1"/>
</dbReference>
<dbReference type="InterPro" id="IPR020846">
    <property type="entry name" value="MFS_dom"/>
</dbReference>
<evidence type="ECO:0000256" key="3">
    <source>
        <dbReference type="ARBA" id="ARBA00022692"/>
    </source>
</evidence>
<evidence type="ECO:0000256" key="4">
    <source>
        <dbReference type="ARBA" id="ARBA00022989"/>
    </source>
</evidence>
<evidence type="ECO:0000256" key="1">
    <source>
        <dbReference type="ARBA" id="ARBA00004651"/>
    </source>
</evidence>
<dbReference type="EMBL" id="JAXAVU010000016">
    <property type="protein sequence ID" value="MDX8148853.1"/>
    <property type="molecule type" value="Genomic_DNA"/>
</dbReference>
<evidence type="ECO:0000256" key="5">
    <source>
        <dbReference type="ARBA" id="ARBA00023136"/>
    </source>
</evidence>
<sequence>MTTSAPAAAPAAAGPSRLPRSFQWLWASAGSATFADGIYQVALPIAALQLGGGPAAVATVYTAARLPWALTALHAGVLVDRFDRRMIMVLANVVRTLTLLCGAAVVMFGGNVLALAAIAFVLGVAETAGDTAMHSITPRVVTKDQLERANSRMQATELVTRFLVGPAVGGLVAGLALGFSFGAVALLYTAAAISAIKLVTRNEPSSAPAKFSVREGLAFLFTRRRLAVYALGVGLVNAGYAAFQTALPIVALQGGPLGLTAAQYGLLIGASGVSGLVLGLCAPTLVRWLGNRGTLLVGQGVLALGIATAGLTLSLPLVVLGIAGTGFLVLGSVITVSYRQRAVPDHLLGRVTAAYRLLAFGGLPLGSALAGGLGAITSPRVVLIAAGALVLVAGLGMAAVTPAQEES</sequence>
<comment type="caution">
    <text evidence="8">The sequence shown here is derived from an EMBL/GenBank/DDBJ whole genome shotgun (WGS) entry which is preliminary data.</text>
</comment>
<protein>
    <submittedName>
        <fullName evidence="8">MFS transporter</fullName>
    </submittedName>
</protein>
<dbReference type="RefSeq" id="WP_319980822.1">
    <property type="nucleotide sequence ID" value="NZ_JAXAVU010000016.1"/>
</dbReference>
<dbReference type="InterPro" id="IPR011701">
    <property type="entry name" value="MFS"/>
</dbReference>
<name>A0ABU4VAM9_9PSEU</name>
<feature type="domain" description="Major facilitator superfamily (MFS) profile" evidence="7">
    <location>
        <begin position="1"/>
        <end position="405"/>
    </location>
</feature>
<dbReference type="Pfam" id="PF07690">
    <property type="entry name" value="MFS_1"/>
    <property type="match status" value="1"/>
</dbReference>
<feature type="transmembrane region" description="Helical" evidence="6">
    <location>
        <begin position="317"/>
        <end position="336"/>
    </location>
</feature>
<dbReference type="InterPro" id="IPR036259">
    <property type="entry name" value="MFS_trans_sf"/>
</dbReference>
<dbReference type="PANTHER" id="PTHR23513">
    <property type="entry name" value="INTEGRAL MEMBRANE EFFLUX PROTEIN-RELATED"/>
    <property type="match status" value="1"/>
</dbReference>
<reference evidence="8 9" key="2">
    <citation type="submission" date="2023-11" db="EMBL/GenBank/DDBJ databases">
        <authorList>
            <person name="Lara A.C."/>
            <person name="Chronakova A."/>
        </authorList>
    </citation>
    <scope>NUCLEOTIDE SEQUENCE [LARGE SCALE GENOMIC DNA]</scope>
    <source>
        <strain evidence="8 9">BCCO 10_0061</strain>
    </source>
</reference>
<organism evidence="8 9">
    <name type="scientific">Lentzea sokolovensis</name>
    <dbReference type="NCBI Taxonomy" id="3095429"/>
    <lineage>
        <taxon>Bacteria</taxon>
        <taxon>Bacillati</taxon>
        <taxon>Actinomycetota</taxon>
        <taxon>Actinomycetes</taxon>
        <taxon>Pseudonocardiales</taxon>
        <taxon>Pseudonocardiaceae</taxon>
        <taxon>Lentzea</taxon>
    </lineage>
</organism>
<evidence type="ECO:0000256" key="2">
    <source>
        <dbReference type="ARBA" id="ARBA00022475"/>
    </source>
</evidence>
<dbReference type="CDD" id="cd06173">
    <property type="entry name" value="MFS_MefA_like"/>
    <property type="match status" value="1"/>
</dbReference>
<keyword evidence="4 6" id="KW-1133">Transmembrane helix</keyword>
<comment type="subcellular location">
    <subcellularLocation>
        <location evidence="1">Cell membrane</location>
        <topology evidence="1">Multi-pass membrane protein</topology>
    </subcellularLocation>
</comment>
<feature type="transmembrane region" description="Helical" evidence="6">
    <location>
        <begin position="167"/>
        <end position="191"/>
    </location>
</feature>
<keyword evidence="9" id="KW-1185">Reference proteome</keyword>
<accession>A0ABU4VAM9</accession>
<keyword evidence="2" id="KW-1003">Cell membrane</keyword>
<gene>
    <name evidence="8" type="ORF">SK854_42520</name>
</gene>
<evidence type="ECO:0000259" key="7">
    <source>
        <dbReference type="PROSITE" id="PS50850"/>
    </source>
</evidence>
<dbReference type="Proteomes" id="UP001285352">
    <property type="component" value="Unassembled WGS sequence"/>
</dbReference>
<keyword evidence="5 6" id="KW-0472">Membrane</keyword>
<evidence type="ECO:0000256" key="6">
    <source>
        <dbReference type="SAM" id="Phobius"/>
    </source>
</evidence>
<evidence type="ECO:0000313" key="8">
    <source>
        <dbReference type="EMBL" id="MDX8148853.1"/>
    </source>
</evidence>
<feature type="transmembrane region" description="Helical" evidence="6">
    <location>
        <begin position="357"/>
        <end position="376"/>
    </location>
</feature>
<dbReference type="Gene3D" id="1.20.1250.20">
    <property type="entry name" value="MFS general substrate transporter like domains"/>
    <property type="match status" value="1"/>
</dbReference>
<dbReference type="PROSITE" id="PS50850">
    <property type="entry name" value="MFS"/>
    <property type="match status" value="1"/>
</dbReference>
<proteinExistence type="predicted"/>
<keyword evidence="3 6" id="KW-0812">Transmembrane</keyword>
<feature type="transmembrane region" description="Helical" evidence="6">
    <location>
        <begin position="93"/>
        <end position="125"/>
    </location>
</feature>
<reference evidence="8 9" key="1">
    <citation type="submission" date="2023-11" db="EMBL/GenBank/DDBJ databases">
        <title>Lentzea sokolovensis, sp. nov., Lentzea kristufkii, sp. nov., and Lentzea miocenensis, sp. nov., rare actinobacteria from Sokolov Coal Basin, Miocene lacustrine sediment, Czech Republic.</title>
        <authorList>
            <person name="Lara A."/>
            <person name="Kotroba L."/>
            <person name="Nouioui I."/>
            <person name="Neumann-Schaal M."/>
            <person name="Mast Y."/>
            <person name="Chronakova A."/>
        </authorList>
    </citation>
    <scope>NUCLEOTIDE SEQUENCE [LARGE SCALE GENOMIC DNA]</scope>
    <source>
        <strain evidence="8 9">BCCO 10_0061</strain>
    </source>
</reference>